<gene>
    <name evidence="2" type="ORF">P7K49_033492</name>
</gene>
<evidence type="ECO:0000313" key="2">
    <source>
        <dbReference type="EMBL" id="KAK2087585.1"/>
    </source>
</evidence>
<dbReference type="EMBL" id="JASSZA010000019">
    <property type="protein sequence ID" value="KAK2087585.1"/>
    <property type="molecule type" value="Genomic_DNA"/>
</dbReference>
<name>A0ABQ9TSU4_SAGOE</name>
<proteinExistence type="predicted"/>
<reference evidence="2 3" key="1">
    <citation type="submission" date="2023-05" db="EMBL/GenBank/DDBJ databases">
        <title>B98-5 Cell Line De Novo Hybrid Assembly: An Optical Mapping Approach.</title>
        <authorList>
            <person name="Kananen K."/>
            <person name="Auerbach J.A."/>
            <person name="Kautto E."/>
            <person name="Blachly J.S."/>
        </authorList>
    </citation>
    <scope>NUCLEOTIDE SEQUENCE [LARGE SCALE GENOMIC DNA]</scope>
    <source>
        <strain evidence="2">B95-8</strain>
        <tissue evidence="2">Cell line</tissue>
    </source>
</reference>
<feature type="region of interest" description="Disordered" evidence="1">
    <location>
        <begin position="1"/>
        <end position="21"/>
    </location>
</feature>
<protein>
    <submittedName>
        <fullName evidence="2">Uncharacterized protein</fullName>
    </submittedName>
</protein>
<dbReference type="Proteomes" id="UP001266305">
    <property type="component" value="Unassembled WGS sequence"/>
</dbReference>
<feature type="compositionally biased region" description="Polar residues" evidence="1">
    <location>
        <begin position="1"/>
        <end position="20"/>
    </location>
</feature>
<accession>A0ABQ9TSU4</accession>
<evidence type="ECO:0000313" key="3">
    <source>
        <dbReference type="Proteomes" id="UP001266305"/>
    </source>
</evidence>
<evidence type="ECO:0000256" key="1">
    <source>
        <dbReference type="SAM" id="MobiDB-lite"/>
    </source>
</evidence>
<keyword evidence="3" id="KW-1185">Reference proteome</keyword>
<comment type="caution">
    <text evidence="2">The sequence shown here is derived from an EMBL/GenBank/DDBJ whole genome shotgun (WGS) entry which is preliminary data.</text>
</comment>
<sequence length="104" mass="10851">MHTSLSLSFTEPDASPSTKASLPDLKKVVAHSDRAPAHMGTLGAVALQLCSSAQRTWLIHHHEAAIPLVVLVIITALAGLVATKELPGPCLQGTPTAWKAHTGC</sequence>
<organism evidence="2 3">
    <name type="scientific">Saguinus oedipus</name>
    <name type="common">Cotton-top tamarin</name>
    <name type="synonym">Oedipomidas oedipus</name>
    <dbReference type="NCBI Taxonomy" id="9490"/>
    <lineage>
        <taxon>Eukaryota</taxon>
        <taxon>Metazoa</taxon>
        <taxon>Chordata</taxon>
        <taxon>Craniata</taxon>
        <taxon>Vertebrata</taxon>
        <taxon>Euteleostomi</taxon>
        <taxon>Mammalia</taxon>
        <taxon>Eutheria</taxon>
        <taxon>Euarchontoglires</taxon>
        <taxon>Primates</taxon>
        <taxon>Haplorrhini</taxon>
        <taxon>Platyrrhini</taxon>
        <taxon>Cebidae</taxon>
        <taxon>Callitrichinae</taxon>
        <taxon>Saguinus</taxon>
    </lineage>
</organism>